<dbReference type="OrthoDB" id="133709at2759"/>
<protein>
    <recommendedName>
        <fullName evidence="1">Peptidase S74 domain-containing protein</fullName>
    </recommendedName>
</protein>
<dbReference type="InterPro" id="IPR030392">
    <property type="entry name" value="S74_ICA"/>
</dbReference>
<dbReference type="Proteomes" id="UP000251314">
    <property type="component" value="Unassembled WGS sequence"/>
</dbReference>
<reference evidence="2 3" key="1">
    <citation type="submission" date="2018-01" db="EMBL/GenBank/DDBJ databases">
        <title>Draft genome of the strawberry crown rot pathogen Phytophthora cactorum.</title>
        <authorList>
            <person name="Armitage A.D."/>
            <person name="Lysoe E."/>
            <person name="Nellist C.F."/>
            <person name="Harrison R.J."/>
            <person name="Brurberg M.B."/>
        </authorList>
    </citation>
    <scope>NUCLEOTIDE SEQUENCE [LARGE SCALE GENOMIC DNA]</scope>
    <source>
        <strain evidence="2 3">10300</strain>
    </source>
</reference>
<feature type="domain" description="Peptidase S74" evidence="1">
    <location>
        <begin position="445"/>
        <end position="542"/>
    </location>
</feature>
<dbReference type="Pfam" id="PF13884">
    <property type="entry name" value="Peptidase_S74"/>
    <property type="match status" value="1"/>
</dbReference>
<keyword evidence="3" id="KW-1185">Reference proteome</keyword>
<evidence type="ECO:0000313" key="2">
    <source>
        <dbReference type="EMBL" id="RAW22447.1"/>
    </source>
</evidence>
<dbReference type="AlphaFoldDB" id="A0A329RCQ9"/>
<proteinExistence type="predicted"/>
<evidence type="ECO:0000313" key="3">
    <source>
        <dbReference type="Proteomes" id="UP000251314"/>
    </source>
</evidence>
<name>A0A329RCQ9_9STRA</name>
<gene>
    <name evidence="2" type="ORF">PC110_g21111</name>
</gene>
<accession>A0A329RCQ9</accession>
<dbReference type="PROSITE" id="PS51688">
    <property type="entry name" value="ICA"/>
    <property type="match status" value="1"/>
</dbReference>
<sequence>MTAAQTNITSVGTLAGLTIDGNLTFSGVSRSITGLNSLSASTITGSLSTAAQTAITSLGTLTGLTIGGSLTFTGASRTITGLSSVSATNITGTLATASQTNVTAIGNLTGLVVDGNMSFVGASRSITGLASLTATDLISTENTQCNTISGTTLTYPMYSDSFSLTLRNSSLVSSSYCGIALHNDTGSTSNTTPSAAIISRRTSTTAYAGSNIEFMTRDDTLQATSLVKHMTIAGDGKVSIGSTGDKDFNILTAANADFRFGTLLGNRNCITMSWTYVSSNSTSNRLSFDTYGSTNTLVLTAGDRVCVGGAAPTSKFHVVGDSGILYGSWERVAEFGNSNATPMKAGLIIYGEPGGPNTNGVAFGTYTNDPLWFMVNGSTAMKLTPSKRLSVDKTAGAEATIHSGGDVWADGLFHIKQNVDGKAVYRTNWSQANYLAMEEAATLTHQIEDIFDIPYGLAEVLQMQPRKFAMRNDQSLHVGFIAQEMLKIIPESISGDESADDDMNDQGEPINPMGIDLASLTAVLCKAIQEQQQQIDELRAIISE</sequence>
<dbReference type="EMBL" id="MJFZ01001312">
    <property type="protein sequence ID" value="RAW22447.1"/>
    <property type="molecule type" value="Genomic_DNA"/>
</dbReference>
<evidence type="ECO:0000259" key="1">
    <source>
        <dbReference type="PROSITE" id="PS51688"/>
    </source>
</evidence>
<dbReference type="VEuPathDB" id="FungiDB:PC110_g21111"/>
<organism evidence="2 3">
    <name type="scientific">Phytophthora cactorum</name>
    <dbReference type="NCBI Taxonomy" id="29920"/>
    <lineage>
        <taxon>Eukaryota</taxon>
        <taxon>Sar</taxon>
        <taxon>Stramenopiles</taxon>
        <taxon>Oomycota</taxon>
        <taxon>Peronosporomycetes</taxon>
        <taxon>Peronosporales</taxon>
        <taxon>Peronosporaceae</taxon>
        <taxon>Phytophthora</taxon>
    </lineage>
</organism>
<comment type="caution">
    <text evidence="2">The sequence shown here is derived from an EMBL/GenBank/DDBJ whole genome shotgun (WGS) entry which is preliminary data.</text>
</comment>